<reference evidence="3 4" key="1">
    <citation type="submission" date="2015-06" db="EMBL/GenBank/DDBJ databases">
        <title>Talaromyces atroroseus IBT 11181 draft genome.</title>
        <authorList>
            <person name="Rasmussen K.B."/>
            <person name="Rasmussen S."/>
            <person name="Petersen B."/>
            <person name="Sicheritz-Ponten T."/>
            <person name="Mortensen U.H."/>
            <person name="Thrane U."/>
        </authorList>
    </citation>
    <scope>NUCLEOTIDE SEQUENCE [LARGE SCALE GENOMIC DNA]</scope>
    <source>
        <strain evidence="3 4">IBT 11181</strain>
    </source>
</reference>
<dbReference type="Proteomes" id="UP000214365">
    <property type="component" value="Unassembled WGS sequence"/>
</dbReference>
<dbReference type="STRING" id="1441469.A0A225AV85"/>
<dbReference type="PANTHER" id="PTHR10845">
    <property type="entry name" value="REGULATOR OF G PROTEIN SIGNALING"/>
    <property type="match status" value="1"/>
</dbReference>
<accession>A0A225AV85</accession>
<comment type="caution">
    <text evidence="3">The sequence shown here is derived from an EMBL/GenBank/DDBJ whole genome shotgun (WGS) entry which is preliminary data.</text>
</comment>
<evidence type="ECO:0000313" key="4">
    <source>
        <dbReference type="Proteomes" id="UP000214365"/>
    </source>
</evidence>
<sequence>MIARSSYHMPFLSWNLPLDPTPKILPTSPSDLASIKTRVMGSRPLSLHIPSGNFPPARPTLDEVLSNTAPFPYTLGAFMAYLSQNHCLETLEFTMEAKRYRESYRSVARMLGQSSVPSDVAQTQQLIILWRRLLSAYIVPGAPREINLSSAVRDALLANAHATKPPRPEVLDAAVRIMHDLMEESIFIHFVNSQSFGPHVPSSMDNPYVEDRPHRLRRTTSRGKRISPSGSRDDSMFNRMSGSARIAALGKTGSQLSEYSSSGDSGSPVFTDDSASLGSGSPNGGDPMTPPTTPPGSELNYSPKSRSDNSNTWKKMGAKLGFSKKRPGSASRDSRWEE</sequence>
<organism evidence="3 4">
    <name type="scientific">Talaromyces atroroseus</name>
    <dbReference type="NCBI Taxonomy" id="1441469"/>
    <lineage>
        <taxon>Eukaryota</taxon>
        <taxon>Fungi</taxon>
        <taxon>Dikarya</taxon>
        <taxon>Ascomycota</taxon>
        <taxon>Pezizomycotina</taxon>
        <taxon>Eurotiomycetes</taxon>
        <taxon>Eurotiomycetidae</taxon>
        <taxon>Eurotiales</taxon>
        <taxon>Trichocomaceae</taxon>
        <taxon>Talaromyces</taxon>
        <taxon>Talaromyces sect. Trachyspermi</taxon>
    </lineage>
</organism>
<dbReference type="GeneID" id="31005407"/>
<feature type="compositionally biased region" description="Basic residues" evidence="1">
    <location>
        <begin position="214"/>
        <end position="225"/>
    </location>
</feature>
<evidence type="ECO:0000259" key="2">
    <source>
        <dbReference type="SMART" id="SM00315"/>
    </source>
</evidence>
<dbReference type="InterPro" id="IPR036305">
    <property type="entry name" value="RGS_sf"/>
</dbReference>
<keyword evidence="4" id="KW-1185">Reference proteome</keyword>
<proteinExistence type="predicted"/>
<evidence type="ECO:0000256" key="1">
    <source>
        <dbReference type="SAM" id="MobiDB-lite"/>
    </source>
</evidence>
<dbReference type="PANTHER" id="PTHR10845:SF267">
    <property type="entry name" value="REGULATOR OF G PROTEIN SIGNALING DOMAIN PROTEIN (AFU_ORTHOLOGUE AFUA_6G06860)"/>
    <property type="match status" value="1"/>
</dbReference>
<protein>
    <recommendedName>
        <fullName evidence="2">RGS domain-containing protein</fullName>
    </recommendedName>
</protein>
<dbReference type="OrthoDB" id="10266999at2759"/>
<dbReference type="AlphaFoldDB" id="A0A225AV85"/>
<evidence type="ECO:0000313" key="3">
    <source>
        <dbReference type="EMBL" id="OKL58886.1"/>
    </source>
</evidence>
<feature type="compositionally biased region" description="Polar residues" evidence="1">
    <location>
        <begin position="299"/>
        <end position="313"/>
    </location>
</feature>
<feature type="domain" description="RGS" evidence="2">
    <location>
        <begin position="60"/>
        <end position="200"/>
    </location>
</feature>
<dbReference type="Pfam" id="PF00615">
    <property type="entry name" value="RGS"/>
    <property type="match status" value="1"/>
</dbReference>
<dbReference type="EMBL" id="LFMY01000008">
    <property type="protein sequence ID" value="OKL58886.1"/>
    <property type="molecule type" value="Genomic_DNA"/>
</dbReference>
<dbReference type="SUPFAM" id="SSF48097">
    <property type="entry name" value="Regulator of G-protein signaling, RGS"/>
    <property type="match status" value="1"/>
</dbReference>
<dbReference type="InterPro" id="IPR044926">
    <property type="entry name" value="RGS_subdomain_2"/>
</dbReference>
<name>A0A225AV85_TALAT</name>
<dbReference type="Gene3D" id="1.10.167.10">
    <property type="entry name" value="Regulator of G-protein Signalling 4, domain 2"/>
    <property type="match status" value="1"/>
</dbReference>
<feature type="region of interest" description="Disordered" evidence="1">
    <location>
        <begin position="255"/>
        <end position="338"/>
    </location>
</feature>
<dbReference type="InterPro" id="IPR016137">
    <property type="entry name" value="RGS"/>
</dbReference>
<dbReference type="RefSeq" id="XP_020119007.1">
    <property type="nucleotide sequence ID" value="XM_020267944.1"/>
</dbReference>
<feature type="compositionally biased region" description="Low complexity" evidence="1">
    <location>
        <begin position="255"/>
        <end position="267"/>
    </location>
</feature>
<feature type="region of interest" description="Disordered" evidence="1">
    <location>
        <begin position="201"/>
        <end position="238"/>
    </location>
</feature>
<dbReference type="CDD" id="cd07440">
    <property type="entry name" value="RGS"/>
    <property type="match status" value="1"/>
</dbReference>
<dbReference type="SMART" id="SM00315">
    <property type="entry name" value="RGS"/>
    <property type="match status" value="1"/>
</dbReference>
<gene>
    <name evidence="3" type="ORF">UA08_05651</name>
</gene>